<name>A0A0F9DKH6_9ZZZZ</name>
<comment type="caution">
    <text evidence="1">The sequence shown here is derived from an EMBL/GenBank/DDBJ whole genome shotgun (WGS) entry which is preliminary data.</text>
</comment>
<protein>
    <recommendedName>
        <fullName evidence="2">DUF2066 domain-containing protein</fullName>
    </recommendedName>
</protein>
<evidence type="ECO:0008006" key="2">
    <source>
        <dbReference type="Google" id="ProtNLM"/>
    </source>
</evidence>
<evidence type="ECO:0000313" key="1">
    <source>
        <dbReference type="EMBL" id="KKL54331.1"/>
    </source>
</evidence>
<dbReference type="AlphaFoldDB" id="A0A0F9DKH6"/>
<feature type="non-terminal residue" evidence="1">
    <location>
        <position position="1"/>
    </location>
</feature>
<reference evidence="1" key="1">
    <citation type="journal article" date="2015" name="Nature">
        <title>Complex archaea that bridge the gap between prokaryotes and eukaryotes.</title>
        <authorList>
            <person name="Spang A."/>
            <person name="Saw J.H."/>
            <person name="Jorgensen S.L."/>
            <person name="Zaremba-Niedzwiedzka K."/>
            <person name="Martijn J."/>
            <person name="Lind A.E."/>
            <person name="van Eijk R."/>
            <person name="Schleper C."/>
            <person name="Guy L."/>
            <person name="Ettema T.J."/>
        </authorList>
    </citation>
    <scope>NUCLEOTIDE SEQUENCE</scope>
</reference>
<dbReference type="Pfam" id="PF09839">
    <property type="entry name" value="DUF2066"/>
    <property type="match status" value="1"/>
</dbReference>
<dbReference type="InterPro" id="IPR018642">
    <property type="entry name" value="DUF2066"/>
</dbReference>
<proteinExistence type="predicted"/>
<sequence>LFYLLILLSFSSPTKAAEVTHLYQSSTPVKTQSIDERNEKAATLFKQVLIKLVGDETILDENKLKPILANAQASIQQYEYIDNNALRHNPTTSDDLSLKLTFDKSAVDNVLKQLNLPKWGKVRPDILVWISSEVNGERTLQGLENMPQSLFLPLQNVSDQRGLPILIPLNDLEDLKYVNADKVGAVDESAIQKASQRYKADDVLVMNIKQKNNQTMIRWQLGFGANSIKWTSEGFNDAAIKKGFAFLVNTIAKRYKSDSFSSDEQTIHIVIQGVNNYADFNRVFKTVNDIDEIDSVKTESINGGILKLVISFSGDGSTLKRLLEVGNVLSSVDKTVTTVPSADQIFRLLP</sequence>
<organism evidence="1">
    <name type="scientific">marine sediment metagenome</name>
    <dbReference type="NCBI Taxonomy" id="412755"/>
    <lineage>
        <taxon>unclassified sequences</taxon>
        <taxon>metagenomes</taxon>
        <taxon>ecological metagenomes</taxon>
    </lineage>
</organism>
<dbReference type="EMBL" id="LAZR01031238">
    <property type="protein sequence ID" value="KKL54331.1"/>
    <property type="molecule type" value="Genomic_DNA"/>
</dbReference>
<gene>
    <name evidence="1" type="ORF">LCGC14_2266500</name>
</gene>
<accession>A0A0F9DKH6</accession>